<dbReference type="AlphaFoldDB" id="A0A5B8MLC0"/>
<name>A0A5B8MLC0_9CHLO</name>
<proteinExistence type="predicted"/>
<feature type="region of interest" description="Disordered" evidence="1">
    <location>
        <begin position="126"/>
        <end position="145"/>
    </location>
</feature>
<dbReference type="EMBL" id="CP031038">
    <property type="protein sequence ID" value="QDZ21209.1"/>
    <property type="molecule type" value="Genomic_DNA"/>
</dbReference>
<organism evidence="2 3">
    <name type="scientific">Chloropicon primus</name>
    <dbReference type="NCBI Taxonomy" id="1764295"/>
    <lineage>
        <taxon>Eukaryota</taxon>
        <taxon>Viridiplantae</taxon>
        <taxon>Chlorophyta</taxon>
        <taxon>Chloropicophyceae</taxon>
        <taxon>Chloropicales</taxon>
        <taxon>Chloropicaceae</taxon>
        <taxon>Chloropicon</taxon>
    </lineage>
</organism>
<evidence type="ECO:0008006" key="4">
    <source>
        <dbReference type="Google" id="ProtNLM"/>
    </source>
</evidence>
<keyword evidence="3" id="KW-1185">Reference proteome</keyword>
<evidence type="ECO:0000313" key="2">
    <source>
        <dbReference type="EMBL" id="QDZ21209.1"/>
    </source>
</evidence>
<gene>
    <name evidence="2" type="ORF">A3770_05p37270</name>
</gene>
<accession>A0A5B8MLC0</accession>
<dbReference type="Proteomes" id="UP000316726">
    <property type="component" value="Chromosome 5"/>
</dbReference>
<evidence type="ECO:0000256" key="1">
    <source>
        <dbReference type="SAM" id="MobiDB-lite"/>
    </source>
</evidence>
<evidence type="ECO:0000313" key="3">
    <source>
        <dbReference type="Proteomes" id="UP000316726"/>
    </source>
</evidence>
<protein>
    <recommendedName>
        <fullName evidence="4">MRPL25 domain-containing protein</fullName>
    </recommendedName>
</protein>
<sequence>MAHRGRLQSLVSGQVSLERMAEMMAPKLVDGRWRKPELSRRLAAKVRKAWLQDGKEWPFNTKERTNYGGWAIEDLPAVKQKGKKVDRQKIDRQKHIEERMKVMPQLIEEYREKFRAWRRCDGMSPIDKTFMTPGQLRKKQKAQQS</sequence>
<dbReference type="OrthoDB" id="18529at2759"/>
<feature type="compositionally biased region" description="Basic residues" evidence="1">
    <location>
        <begin position="136"/>
        <end position="145"/>
    </location>
</feature>
<reference evidence="2 3" key="1">
    <citation type="submission" date="2018-07" db="EMBL/GenBank/DDBJ databases">
        <title>The complete nuclear genome of the prasinophyte Chloropicon primus (CCMP1205).</title>
        <authorList>
            <person name="Pombert J.-F."/>
            <person name="Otis C."/>
            <person name="Turmel M."/>
            <person name="Lemieux C."/>
        </authorList>
    </citation>
    <scope>NUCLEOTIDE SEQUENCE [LARGE SCALE GENOMIC DNA]</scope>
    <source>
        <strain evidence="2 3">CCMP1205</strain>
    </source>
</reference>